<reference evidence="2" key="1">
    <citation type="submission" date="2020-05" db="EMBL/GenBank/DDBJ databases">
        <title>Mycena genomes resolve the evolution of fungal bioluminescence.</title>
        <authorList>
            <person name="Tsai I.J."/>
        </authorList>
    </citation>
    <scope>NUCLEOTIDE SEQUENCE</scope>
    <source>
        <strain evidence="2">160909Yilan</strain>
    </source>
</reference>
<accession>A0A8H6YZU0</accession>
<keyword evidence="1" id="KW-0175">Coiled coil</keyword>
<dbReference type="OrthoDB" id="2915789at2759"/>
<dbReference type="EMBL" id="JACAZH010000005">
    <property type="protein sequence ID" value="KAF7367774.1"/>
    <property type="molecule type" value="Genomic_DNA"/>
</dbReference>
<evidence type="ECO:0000313" key="2">
    <source>
        <dbReference type="EMBL" id="KAF7367774.1"/>
    </source>
</evidence>
<gene>
    <name evidence="2" type="ORF">MSAN_00841500</name>
</gene>
<dbReference type="Proteomes" id="UP000623467">
    <property type="component" value="Unassembled WGS sequence"/>
</dbReference>
<proteinExistence type="predicted"/>
<name>A0A8H6YZU0_9AGAR</name>
<dbReference type="InterPro" id="IPR059179">
    <property type="entry name" value="MLKL-like_MCAfunc"/>
</dbReference>
<dbReference type="CDD" id="cd21037">
    <property type="entry name" value="MLKL_NTD"/>
    <property type="match status" value="1"/>
</dbReference>
<sequence>MFKKFPTFRTTRNASALRTARNTLQPTFAILGKLPIPGIDVVAEVSLQALTKVQETHNNAAGWTDLSDRMQSIAFLASADEDMNPALGERLVKVLEDIPESIDASRNHGYFWRFLNSTEDASFLTKHNSTLNDLITDITLEVCIKTNRTAAQLRQELMKYKSNVVASQDDCTKRSGFFQMFRAPIKAAHATVGLRARSGTNMPDAEQNFVGRIEMDNGVVGIHLE</sequence>
<feature type="coiled-coil region" evidence="1">
    <location>
        <begin position="143"/>
        <end position="170"/>
    </location>
</feature>
<evidence type="ECO:0000256" key="1">
    <source>
        <dbReference type="SAM" id="Coils"/>
    </source>
</evidence>
<comment type="caution">
    <text evidence="2">The sequence shown here is derived from an EMBL/GenBank/DDBJ whole genome shotgun (WGS) entry which is preliminary data.</text>
</comment>
<keyword evidence="3" id="KW-1185">Reference proteome</keyword>
<protein>
    <submittedName>
        <fullName evidence="2">Uncharacterized protein</fullName>
    </submittedName>
</protein>
<dbReference type="AlphaFoldDB" id="A0A8H6YZU0"/>
<organism evidence="2 3">
    <name type="scientific">Mycena sanguinolenta</name>
    <dbReference type="NCBI Taxonomy" id="230812"/>
    <lineage>
        <taxon>Eukaryota</taxon>
        <taxon>Fungi</taxon>
        <taxon>Dikarya</taxon>
        <taxon>Basidiomycota</taxon>
        <taxon>Agaricomycotina</taxon>
        <taxon>Agaricomycetes</taxon>
        <taxon>Agaricomycetidae</taxon>
        <taxon>Agaricales</taxon>
        <taxon>Marasmiineae</taxon>
        <taxon>Mycenaceae</taxon>
        <taxon>Mycena</taxon>
    </lineage>
</organism>
<evidence type="ECO:0000313" key="3">
    <source>
        <dbReference type="Proteomes" id="UP000623467"/>
    </source>
</evidence>